<evidence type="ECO:0000313" key="1">
    <source>
        <dbReference type="EMBL" id="KRX11346.1"/>
    </source>
</evidence>
<keyword evidence="2" id="KW-1185">Reference proteome</keyword>
<name>A0A0V0RA79_9BILA</name>
<comment type="caution">
    <text evidence="1">The sequence shown here is derived from an EMBL/GenBank/DDBJ whole genome shotgun (WGS) entry which is preliminary data.</text>
</comment>
<dbReference type="Proteomes" id="UP000054630">
    <property type="component" value="Unassembled WGS sequence"/>
</dbReference>
<dbReference type="AlphaFoldDB" id="A0A0V0RA79"/>
<protein>
    <submittedName>
        <fullName evidence="1">Uncharacterized protein</fullName>
    </submittedName>
</protein>
<proteinExistence type="predicted"/>
<accession>A0A0V0RA79</accession>
<evidence type="ECO:0000313" key="2">
    <source>
        <dbReference type="Proteomes" id="UP000054630"/>
    </source>
</evidence>
<reference evidence="1 2" key="1">
    <citation type="submission" date="2015-01" db="EMBL/GenBank/DDBJ databases">
        <title>Evolution of Trichinella species and genotypes.</title>
        <authorList>
            <person name="Korhonen P.K."/>
            <person name="Edoardo P."/>
            <person name="Giuseppe L.R."/>
            <person name="Gasser R.B."/>
        </authorList>
    </citation>
    <scope>NUCLEOTIDE SEQUENCE [LARGE SCALE GENOMIC DNA]</scope>
    <source>
        <strain evidence="1">ISS37</strain>
    </source>
</reference>
<organism evidence="1 2">
    <name type="scientific">Trichinella nelsoni</name>
    <dbReference type="NCBI Taxonomy" id="6336"/>
    <lineage>
        <taxon>Eukaryota</taxon>
        <taxon>Metazoa</taxon>
        <taxon>Ecdysozoa</taxon>
        <taxon>Nematoda</taxon>
        <taxon>Enoplea</taxon>
        <taxon>Dorylaimia</taxon>
        <taxon>Trichinellida</taxon>
        <taxon>Trichinellidae</taxon>
        <taxon>Trichinella</taxon>
    </lineage>
</organism>
<sequence length="31" mass="3528">MVCFLTCFAIQKSGNGSYIWSAIHFYLVKPC</sequence>
<dbReference type="EMBL" id="JYDL01002467">
    <property type="protein sequence ID" value="KRX11346.1"/>
    <property type="molecule type" value="Genomic_DNA"/>
</dbReference>
<gene>
    <name evidence="1" type="ORF">T07_13515</name>
</gene>